<evidence type="ECO:0000259" key="8">
    <source>
        <dbReference type="PROSITE" id="PS51705"/>
    </source>
</evidence>
<dbReference type="RefSeq" id="WP_113919789.1">
    <property type="nucleotide sequence ID" value="NZ_RXYD01000001.1"/>
</dbReference>
<evidence type="ECO:0000256" key="2">
    <source>
        <dbReference type="ARBA" id="ARBA00022723"/>
    </source>
</evidence>
<evidence type="ECO:0000313" key="10">
    <source>
        <dbReference type="Proteomes" id="UP000253490"/>
    </source>
</evidence>
<dbReference type="GO" id="GO:0005737">
    <property type="term" value="C:cytoplasm"/>
    <property type="evidence" value="ECO:0007669"/>
    <property type="project" value="UniProtKB-SubCell"/>
</dbReference>
<comment type="similarity">
    <text evidence="6">Belongs to the TRAFAC class OBG-HflX-like GTPase superfamily. HflX GTPase family.</text>
</comment>
<dbReference type="PRINTS" id="PR00326">
    <property type="entry name" value="GTP1OBG"/>
</dbReference>
<proteinExistence type="inferred from homology"/>
<dbReference type="OrthoDB" id="9812272at2"/>
<feature type="coiled-coil region" evidence="7">
    <location>
        <begin position="335"/>
        <end position="369"/>
    </location>
</feature>
<sequence length="592" mass="67192">MVNGNIEGIRKSILNELESLIDYKIPRDMILDEYVVNILLDTTQKINKEIIVIIDHSNTVAAIGVGEHNRATFPNISKLGRKRGLNGLRSFHTHPNGNPSLSSADKSSIMEMKFNLLGAIGQSPAGQALFNIGFIHLKGEDLAVEEYGPLSLVTLNRFQFREYNEQVDKHLREKVNEDTLEEERAVLIGVNIRQDNIILEIDHSMEELKELAYTAGATTVAMVVQNKEKVDNTFYVGKGKLEELRIIIQNSKANLVICNDELSSIQLKVMETYLGVKIIDRTSLILDIFARHAKTKEGKLQVELAQLRYRLPRLLGLGKVLSRTGGGIGTRGPGEKKLETDRRAIYKEINILENRIKSMKKIREQQKSKRKKNQVPIISLVGYTNAGKSTLFNLLTDSTVLSENKLFATLDATTRKFKDSDQEILLSDTVGFIDKLPHDLVKAFESTLEGVVESDLLLHVIDSSNENFLKQIQLVDEVLRSLKADHKKVMYIFNKVDKKCENFEEKYSTIRGIKAMISAKYEIGISELLGLIQKQIYGERLVKQISIPYEDMSIISSLHNQGMVLEEKYEEEAIKLKVQYTEEMEHMVRKYL</sequence>
<dbReference type="GO" id="GO:0005525">
    <property type="term" value="F:GTP binding"/>
    <property type="evidence" value="ECO:0007669"/>
    <property type="project" value="UniProtKB-UniRule"/>
</dbReference>
<evidence type="ECO:0000313" key="9">
    <source>
        <dbReference type="EMBL" id="RBP68360.1"/>
    </source>
</evidence>
<dbReference type="GO" id="GO:0043022">
    <property type="term" value="F:ribosome binding"/>
    <property type="evidence" value="ECO:0007669"/>
    <property type="project" value="TreeGrafter"/>
</dbReference>
<evidence type="ECO:0000256" key="4">
    <source>
        <dbReference type="ARBA" id="ARBA00022842"/>
    </source>
</evidence>
<keyword evidence="7" id="KW-0175">Coiled coil</keyword>
<feature type="domain" description="Hflx-type G" evidence="8">
    <location>
        <begin position="376"/>
        <end position="540"/>
    </location>
</feature>
<evidence type="ECO:0000256" key="3">
    <source>
        <dbReference type="ARBA" id="ARBA00022741"/>
    </source>
</evidence>
<dbReference type="InterPro" id="IPR027417">
    <property type="entry name" value="P-loop_NTPase"/>
</dbReference>
<dbReference type="CDD" id="cd01878">
    <property type="entry name" value="HflX"/>
    <property type="match status" value="1"/>
</dbReference>
<dbReference type="InterPro" id="IPR042108">
    <property type="entry name" value="GTPase_HflX_N_sf"/>
</dbReference>
<evidence type="ECO:0000256" key="5">
    <source>
        <dbReference type="ARBA" id="ARBA00023134"/>
    </source>
</evidence>
<dbReference type="Gene3D" id="3.40.50.300">
    <property type="entry name" value="P-loop containing nucleotide triphosphate hydrolases"/>
    <property type="match status" value="1"/>
</dbReference>
<dbReference type="InterPro" id="IPR006073">
    <property type="entry name" value="GTP-bd"/>
</dbReference>
<dbReference type="InterPro" id="IPR016496">
    <property type="entry name" value="GTPase_HflX"/>
</dbReference>
<dbReference type="NCBIfam" id="TIGR03156">
    <property type="entry name" value="GTP_HflX"/>
    <property type="match status" value="1"/>
</dbReference>
<dbReference type="Proteomes" id="UP000253490">
    <property type="component" value="Unassembled WGS sequence"/>
</dbReference>
<organism evidence="9 10">
    <name type="scientific">Alkalibaculum bacchi</name>
    <dbReference type="NCBI Taxonomy" id="645887"/>
    <lineage>
        <taxon>Bacteria</taxon>
        <taxon>Bacillati</taxon>
        <taxon>Bacillota</taxon>
        <taxon>Clostridia</taxon>
        <taxon>Eubacteriales</taxon>
        <taxon>Eubacteriaceae</taxon>
        <taxon>Alkalibaculum</taxon>
    </lineage>
</organism>
<keyword evidence="5 6" id="KW-0342">GTP-binding</keyword>
<keyword evidence="3 6" id="KW-0547">Nucleotide-binding</keyword>
<keyword evidence="2" id="KW-0479">Metal-binding</keyword>
<comment type="subunit">
    <text evidence="6">Monomer. Associates with the 50S ribosomal subunit.</text>
</comment>
<dbReference type="PANTHER" id="PTHR10229">
    <property type="entry name" value="GTP-BINDING PROTEIN HFLX"/>
    <property type="match status" value="1"/>
</dbReference>
<dbReference type="Gene3D" id="6.10.250.2860">
    <property type="match status" value="1"/>
</dbReference>
<dbReference type="InterPro" id="IPR032305">
    <property type="entry name" value="GTP-bd_M"/>
</dbReference>
<dbReference type="PANTHER" id="PTHR10229:SF0">
    <property type="entry name" value="GTP-BINDING PROTEIN 6-RELATED"/>
    <property type="match status" value="1"/>
</dbReference>
<dbReference type="HAMAP" id="MF_00900">
    <property type="entry name" value="GTPase_HflX"/>
    <property type="match status" value="1"/>
</dbReference>
<dbReference type="InterPro" id="IPR030394">
    <property type="entry name" value="G_HFLX_dom"/>
</dbReference>
<dbReference type="GO" id="GO:0003924">
    <property type="term" value="F:GTPase activity"/>
    <property type="evidence" value="ECO:0007669"/>
    <property type="project" value="UniProtKB-UniRule"/>
</dbReference>
<reference evidence="9 10" key="1">
    <citation type="submission" date="2018-06" db="EMBL/GenBank/DDBJ databases">
        <title>Genomic Encyclopedia of Type Strains, Phase IV (KMG-IV): sequencing the most valuable type-strain genomes for metagenomic binning, comparative biology and taxonomic classification.</title>
        <authorList>
            <person name="Goeker M."/>
        </authorList>
    </citation>
    <scope>NUCLEOTIDE SEQUENCE [LARGE SCALE GENOMIC DNA]</scope>
    <source>
        <strain evidence="9 10">DSM 22112</strain>
    </source>
</reference>
<dbReference type="Pfam" id="PF01926">
    <property type="entry name" value="MMR_HSR1"/>
    <property type="match status" value="1"/>
</dbReference>
<dbReference type="EMBL" id="QNRX01000003">
    <property type="protein sequence ID" value="RBP68360.1"/>
    <property type="molecule type" value="Genomic_DNA"/>
</dbReference>
<accession>A0A366ICB4</accession>
<comment type="caution">
    <text evidence="9">The sequence shown here is derived from an EMBL/GenBank/DDBJ whole genome shotgun (WGS) entry which is preliminary data.</text>
</comment>
<dbReference type="Pfam" id="PF13167">
    <property type="entry name" value="GTP-bdg_N"/>
    <property type="match status" value="1"/>
</dbReference>
<keyword evidence="4" id="KW-0460">Magnesium</keyword>
<keyword evidence="1 6" id="KW-0963">Cytoplasm</keyword>
<comment type="subcellular location">
    <subcellularLocation>
        <location evidence="6">Cytoplasm</location>
    </subcellularLocation>
    <text evidence="6">May associate with membranes.</text>
</comment>
<protein>
    <recommendedName>
        <fullName evidence="6">GTPase HflX</fullName>
    </recommendedName>
    <alternativeName>
        <fullName evidence="6">GTP-binding protein HflX</fullName>
    </alternativeName>
</protein>
<comment type="function">
    <text evidence="6">GTPase that associates with the 50S ribosomal subunit and may have a role during protein synthesis or ribosome biogenesis.</text>
</comment>
<dbReference type="Pfam" id="PF16360">
    <property type="entry name" value="GTP-bdg_M"/>
    <property type="match status" value="1"/>
</dbReference>
<dbReference type="SUPFAM" id="SSF52540">
    <property type="entry name" value="P-loop containing nucleoside triphosphate hydrolases"/>
    <property type="match status" value="1"/>
</dbReference>
<dbReference type="FunFam" id="3.40.50.11060:FF:000001">
    <property type="entry name" value="GTPase HflX"/>
    <property type="match status" value="1"/>
</dbReference>
<dbReference type="GO" id="GO:0046872">
    <property type="term" value="F:metal ion binding"/>
    <property type="evidence" value="ECO:0007669"/>
    <property type="project" value="UniProtKB-KW"/>
</dbReference>
<dbReference type="PROSITE" id="PS51705">
    <property type="entry name" value="G_HFLX"/>
    <property type="match status" value="1"/>
</dbReference>
<dbReference type="AlphaFoldDB" id="A0A366ICB4"/>
<dbReference type="InterPro" id="IPR025121">
    <property type="entry name" value="GTPase_HflX_N"/>
</dbReference>
<evidence type="ECO:0000256" key="7">
    <source>
        <dbReference type="SAM" id="Coils"/>
    </source>
</evidence>
<evidence type="ECO:0000256" key="1">
    <source>
        <dbReference type="ARBA" id="ARBA00022490"/>
    </source>
</evidence>
<dbReference type="Gene3D" id="3.40.50.11060">
    <property type="entry name" value="GTPase HflX, N-terminal domain"/>
    <property type="match status" value="1"/>
</dbReference>
<evidence type="ECO:0000256" key="6">
    <source>
        <dbReference type="HAMAP-Rule" id="MF_00900"/>
    </source>
</evidence>
<name>A0A366ICB4_9FIRM</name>
<gene>
    <name evidence="6" type="primary">hflX</name>
    <name evidence="9" type="ORF">DES36_103122</name>
</gene>
<keyword evidence="10" id="KW-1185">Reference proteome</keyword>